<proteinExistence type="predicted"/>
<dbReference type="GO" id="GO:0022857">
    <property type="term" value="F:transmembrane transporter activity"/>
    <property type="evidence" value="ECO:0007669"/>
    <property type="project" value="InterPro"/>
</dbReference>
<evidence type="ECO:0000256" key="1">
    <source>
        <dbReference type="ARBA" id="ARBA00004141"/>
    </source>
</evidence>
<evidence type="ECO:0000256" key="6">
    <source>
        <dbReference type="SAM" id="Phobius"/>
    </source>
</evidence>
<accession>A0A8H6IES4</accession>
<sequence length="477" mass="52187">MSVKRVSIQASPPGMVSSFVPFETESDDGTGLGSATLRRVDLWILPILGNLYTVSVIDRSNLGFARVAGMSHDLNLSAGSRNIVILCAFFIPFILLSLPSNIFLRKLGTPNWLAFCVVSWGLVQLGMAFVTSWGTLAFCRLLLGAFEAGFLPGALFIITTWYTRHEVQQRIAVFYATSLVLGGFSAILEYLFTLLGGRYGIAGWRWIFIVEGALTVGLGLVSWHFVPDFPDQNKFLSTSETEAILSRVEKDRGDSLPDEFTTQKVLNHLSDWKIWAFGLMSFCAAIPTYAIGYFISNIELGMGWSKTAALLLCAPPYIFAAFTVLVFAWFSDRYQQRALTIAIGTAVAVAGLFFTGFAAHQGLKYAGIFLINAGSSGCIPGILAYSANNVLSHTKRGVTMALVVSFGGLGGLLATIVFRQVDAPRYLPGIYFTLACQALLLLLLGVMTIHFKERNIQAQQCPRAVPNEGRHGFWFTL</sequence>
<gene>
    <name evidence="8" type="ORF">DFP72DRAFT_874486</name>
</gene>
<name>A0A8H6IES4_9AGAR</name>
<evidence type="ECO:0000256" key="4">
    <source>
        <dbReference type="ARBA" id="ARBA00022989"/>
    </source>
</evidence>
<dbReference type="FunFam" id="1.20.1250.20:FF:000018">
    <property type="entry name" value="MFS transporter permease"/>
    <property type="match status" value="1"/>
</dbReference>
<keyword evidence="3 6" id="KW-0812">Transmembrane</keyword>
<keyword evidence="5 6" id="KW-0472">Membrane</keyword>
<feature type="transmembrane region" description="Helical" evidence="6">
    <location>
        <begin position="204"/>
        <end position="226"/>
    </location>
</feature>
<dbReference type="InterPro" id="IPR020846">
    <property type="entry name" value="MFS_dom"/>
</dbReference>
<protein>
    <submittedName>
        <fullName evidence="8">Major facilitator superfamily domain-containing protein</fullName>
    </submittedName>
</protein>
<evidence type="ECO:0000313" key="9">
    <source>
        <dbReference type="Proteomes" id="UP000521943"/>
    </source>
</evidence>
<dbReference type="InterPro" id="IPR036259">
    <property type="entry name" value="MFS_trans_sf"/>
</dbReference>
<feature type="transmembrane region" description="Helical" evidence="6">
    <location>
        <begin position="83"/>
        <end position="104"/>
    </location>
</feature>
<feature type="transmembrane region" description="Helical" evidence="6">
    <location>
        <begin position="274"/>
        <end position="296"/>
    </location>
</feature>
<feature type="domain" description="Major facilitator superfamily (MFS) profile" evidence="7">
    <location>
        <begin position="44"/>
        <end position="453"/>
    </location>
</feature>
<dbReference type="Gene3D" id="1.20.1250.20">
    <property type="entry name" value="MFS general substrate transporter like domains"/>
    <property type="match status" value="2"/>
</dbReference>
<dbReference type="PANTHER" id="PTHR43791">
    <property type="entry name" value="PERMEASE-RELATED"/>
    <property type="match status" value="1"/>
</dbReference>
<dbReference type="OrthoDB" id="3639251at2759"/>
<feature type="transmembrane region" description="Helical" evidence="6">
    <location>
        <begin position="308"/>
        <end position="331"/>
    </location>
</feature>
<evidence type="ECO:0000256" key="2">
    <source>
        <dbReference type="ARBA" id="ARBA00022448"/>
    </source>
</evidence>
<dbReference type="EMBL" id="JACGCI010000006">
    <property type="protein sequence ID" value="KAF6763042.1"/>
    <property type="molecule type" value="Genomic_DNA"/>
</dbReference>
<dbReference type="PROSITE" id="PS50850">
    <property type="entry name" value="MFS"/>
    <property type="match status" value="1"/>
</dbReference>
<keyword evidence="2" id="KW-0813">Transport</keyword>
<evidence type="ECO:0000256" key="3">
    <source>
        <dbReference type="ARBA" id="ARBA00022692"/>
    </source>
</evidence>
<dbReference type="SUPFAM" id="SSF103473">
    <property type="entry name" value="MFS general substrate transporter"/>
    <property type="match status" value="1"/>
</dbReference>
<feature type="transmembrane region" description="Helical" evidence="6">
    <location>
        <begin position="430"/>
        <end position="449"/>
    </location>
</feature>
<dbReference type="FunFam" id="1.20.1250.20:FF:000013">
    <property type="entry name" value="MFS general substrate transporter"/>
    <property type="match status" value="1"/>
</dbReference>
<dbReference type="InterPro" id="IPR011701">
    <property type="entry name" value="MFS"/>
</dbReference>
<keyword evidence="9" id="KW-1185">Reference proteome</keyword>
<feature type="transmembrane region" description="Helical" evidence="6">
    <location>
        <begin position="173"/>
        <end position="192"/>
    </location>
</feature>
<comment type="subcellular location">
    <subcellularLocation>
        <location evidence="1">Membrane</location>
        <topology evidence="1">Multi-pass membrane protein</topology>
    </subcellularLocation>
</comment>
<evidence type="ECO:0000313" key="8">
    <source>
        <dbReference type="EMBL" id="KAF6763042.1"/>
    </source>
</evidence>
<dbReference type="Proteomes" id="UP000521943">
    <property type="component" value="Unassembled WGS sequence"/>
</dbReference>
<dbReference type="AlphaFoldDB" id="A0A8H6IES4"/>
<dbReference type="GO" id="GO:0016020">
    <property type="term" value="C:membrane"/>
    <property type="evidence" value="ECO:0007669"/>
    <property type="project" value="UniProtKB-SubCell"/>
</dbReference>
<organism evidence="8 9">
    <name type="scientific">Ephemerocybe angulata</name>
    <dbReference type="NCBI Taxonomy" id="980116"/>
    <lineage>
        <taxon>Eukaryota</taxon>
        <taxon>Fungi</taxon>
        <taxon>Dikarya</taxon>
        <taxon>Basidiomycota</taxon>
        <taxon>Agaricomycotina</taxon>
        <taxon>Agaricomycetes</taxon>
        <taxon>Agaricomycetidae</taxon>
        <taxon>Agaricales</taxon>
        <taxon>Agaricineae</taxon>
        <taxon>Psathyrellaceae</taxon>
        <taxon>Ephemerocybe</taxon>
    </lineage>
</organism>
<comment type="caution">
    <text evidence="8">The sequence shown here is derived from an EMBL/GenBank/DDBJ whole genome shotgun (WGS) entry which is preliminary data.</text>
</comment>
<evidence type="ECO:0000259" key="7">
    <source>
        <dbReference type="PROSITE" id="PS50850"/>
    </source>
</evidence>
<feature type="transmembrane region" description="Helical" evidence="6">
    <location>
        <begin position="141"/>
        <end position="161"/>
    </location>
</feature>
<feature type="transmembrane region" description="Helical" evidence="6">
    <location>
        <begin position="338"/>
        <end position="359"/>
    </location>
</feature>
<dbReference type="PANTHER" id="PTHR43791:SF3">
    <property type="entry name" value="MAJOR FACILITATOR SUPERFAMILY (MFS) PROFILE DOMAIN-CONTAINING PROTEIN"/>
    <property type="match status" value="1"/>
</dbReference>
<dbReference type="Pfam" id="PF07690">
    <property type="entry name" value="MFS_1"/>
    <property type="match status" value="1"/>
</dbReference>
<feature type="transmembrane region" description="Helical" evidence="6">
    <location>
        <begin position="365"/>
        <end position="385"/>
    </location>
</feature>
<feature type="transmembrane region" description="Helical" evidence="6">
    <location>
        <begin position="397"/>
        <end position="418"/>
    </location>
</feature>
<keyword evidence="4 6" id="KW-1133">Transmembrane helix</keyword>
<evidence type="ECO:0000256" key="5">
    <source>
        <dbReference type="ARBA" id="ARBA00023136"/>
    </source>
</evidence>
<reference evidence="8 9" key="1">
    <citation type="submission" date="2020-07" db="EMBL/GenBank/DDBJ databases">
        <title>Comparative genomics of pyrophilous fungi reveals a link between fire events and developmental genes.</title>
        <authorList>
            <consortium name="DOE Joint Genome Institute"/>
            <person name="Steindorff A.S."/>
            <person name="Carver A."/>
            <person name="Calhoun S."/>
            <person name="Stillman K."/>
            <person name="Liu H."/>
            <person name="Lipzen A."/>
            <person name="Pangilinan J."/>
            <person name="Labutti K."/>
            <person name="Bruns T.D."/>
            <person name="Grigoriev I.V."/>
        </authorList>
    </citation>
    <scope>NUCLEOTIDE SEQUENCE [LARGE SCALE GENOMIC DNA]</scope>
    <source>
        <strain evidence="8 9">CBS 144469</strain>
    </source>
</reference>
<feature type="transmembrane region" description="Helical" evidence="6">
    <location>
        <begin position="111"/>
        <end position="135"/>
    </location>
</feature>